<sequence length="185" mass="21806">MAIFMKYLGLLGLSIIGMFMFMIVVRVPYFLIKYLRVHCKVSQELRKSLTQEKDALQHLRSDKRGKQKQNAAVDAKIRLLSFKESMLFWPKEFKIIFFLCFFYVVLQSFLNLAKWKWWENDVSFFIMLLLGIAWCCVIILSPIIAVLFVKLSRKLRKTLQQLEEAIVQRDKALAMQDTIGGKDER</sequence>
<dbReference type="Proteomes" id="UP000008748">
    <property type="component" value="Unassembled WGS sequence"/>
</dbReference>
<keyword evidence="1" id="KW-0472">Membrane</keyword>
<organism evidence="2 3">
    <name type="scientific">Bartonella birtlesii LL-WM9</name>
    <dbReference type="NCBI Taxonomy" id="1094552"/>
    <lineage>
        <taxon>Bacteria</taxon>
        <taxon>Pseudomonadati</taxon>
        <taxon>Pseudomonadota</taxon>
        <taxon>Alphaproteobacteria</taxon>
        <taxon>Hyphomicrobiales</taxon>
        <taxon>Bartonellaceae</taxon>
        <taxon>Bartonella</taxon>
    </lineage>
</organism>
<comment type="caution">
    <text evidence="2">The sequence shown here is derived from an EMBL/GenBank/DDBJ whole genome shotgun (WGS) entry which is preliminary data.</text>
</comment>
<reference evidence="2 3" key="1">
    <citation type="submission" date="2012-03" db="EMBL/GenBank/DDBJ databases">
        <title>The Genome Sequence of Bartonella birtlesii LL-WM9.</title>
        <authorList>
            <consortium name="The Broad Institute Genome Sequencing Platform"/>
            <consortium name="The Broad Institute Genome Sequencing Center for Infectious Disease"/>
            <person name="Feldgarden M."/>
            <person name="Kirby J."/>
            <person name="Kosoy M."/>
            <person name="Birtles R."/>
            <person name="Probert W.S."/>
            <person name="Chiaraviglio L."/>
            <person name="Young S.K."/>
            <person name="Zeng Q."/>
            <person name="Gargeya S."/>
            <person name="Fitzgerald M."/>
            <person name="Haas B."/>
            <person name="Abouelleil A."/>
            <person name="Alvarado L."/>
            <person name="Arachchi H.M."/>
            <person name="Berlin A."/>
            <person name="Chapman S.B."/>
            <person name="Gearin G."/>
            <person name="Goldberg J."/>
            <person name="Griggs A."/>
            <person name="Gujja S."/>
            <person name="Hansen M."/>
            <person name="Heiman D."/>
            <person name="Howarth C."/>
            <person name="Larimer J."/>
            <person name="Lui A."/>
            <person name="MacDonald P.J.P."/>
            <person name="McCowen C."/>
            <person name="Montmayeur A."/>
            <person name="Murphy C."/>
            <person name="Neiman D."/>
            <person name="Pearson M."/>
            <person name="Priest M."/>
            <person name="Roberts A."/>
            <person name="Saif S."/>
            <person name="Shea T."/>
            <person name="Sisk P."/>
            <person name="Stolte C."/>
            <person name="Sykes S."/>
            <person name="Wortman J."/>
            <person name="Nusbaum C."/>
            <person name="Birren B."/>
        </authorList>
    </citation>
    <scope>NUCLEOTIDE SEQUENCE [LARGE SCALE GENOMIC DNA]</scope>
    <source>
        <strain evidence="2 3">LL-WM9</strain>
    </source>
</reference>
<proteinExistence type="predicted"/>
<dbReference type="RefSeq" id="WP_006589760.1">
    <property type="nucleotide sequence ID" value="NZ_JH725077.1"/>
</dbReference>
<protein>
    <submittedName>
        <fullName evidence="2">Uncharacterized protein</fullName>
    </submittedName>
</protein>
<dbReference type="HOGENOM" id="CLU_1507776_0_0_5"/>
<name>J1IY18_9HYPH</name>
<gene>
    <name evidence="2" type="ORF">ME7_00834</name>
</gene>
<keyword evidence="1" id="KW-1133">Transmembrane helix</keyword>
<dbReference type="PATRIC" id="fig|1094552.3.peg.909"/>
<evidence type="ECO:0000256" key="1">
    <source>
        <dbReference type="SAM" id="Phobius"/>
    </source>
</evidence>
<keyword evidence="3" id="KW-1185">Reference proteome</keyword>
<feature type="transmembrane region" description="Helical" evidence="1">
    <location>
        <begin position="93"/>
        <end position="110"/>
    </location>
</feature>
<evidence type="ECO:0000313" key="3">
    <source>
        <dbReference type="Proteomes" id="UP000008748"/>
    </source>
</evidence>
<dbReference type="EMBL" id="AIMC01000018">
    <property type="protein sequence ID" value="EJF76577.1"/>
    <property type="molecule type" value="Genomic_DNA"/>
</dbReference>
<evidence type="ECO:0000313" key="2">
    <source>
        <dbReference type="EMBL" id="EJF76577.1"/>
    </source>
</evidence>
<accession>J1IY18</accession>
<feature type="transmembrane region" description="Helical" evidence="1">
    <location>
        <begin position="122"/>
        <end position="149"/>
    </location>
</feature>
<dbReference type="AlphaFoldDB" id="J1IY18"/>
<keyword evidence="1" id="KW-0812">Transmembrane</keyword>
<feature type="transmembrane region" description="Helical" evidence="1">
    <location>
        <begin position="6"/>
        <end position="32"/>
    </location>
</feature>